<dbReference type="InterPro" id="IPR040547">
    <property type="entry name" value="CdiI"/>
</dbReference>
<dbReference type="AlphaFoldDB" id="A0A0N7LY91"/>
<gene>
    <name evidence="1" type="ORF">TL5118_02754</name>
    <name evidence="2" type="ORF">TL5120_03878</name>
</gene>
<reference evidence="2 4" key="2">
    <citation type="submission" date="2015-09" db="EMBL/GenBank/DDBJ databases">
        <authorList>
            <consortium name="Swine Surveillance"/>
        </authorList>
    </citation>
    <scope>NUCLEOTIDE SEQUENCE [LARGE SCALE GENOMIC DNA]</scope>
    <source>
        <strain evidence="2 4">5120</strain>
    </source>
</reference>
<dbReference type="Proteomes" id="UP000051887">
    <property type="component" value="Unassembled WGS sequence"/>
</dbReference>
<sequence length="124" mass="13729">MGWPDNKGPFPSSLVECCEKACAKPLNDLSLSELQALIQNQIALPLVVERAVSELSENPLLCARHFEGDMMQTVLKLPHGFWHENRDLWLSVSDLLSSFQAQVAEINDAAVVFQAATAPRRVDV</sequence>
<dbReference type="EMBL" id="CYSB01000035">
    <property type="protein sequence ID" value="CUH68757.1"/>
    <property type="molecule type" value="Genomic_DNA"/>
</dbReference>
<proteinExistence type="predicted"/>
<accession>A0A0N7LY91</accession>
<evidence type="ECO:0000313" key="3">
    <source>
        <dbReference type="Proteomes" id="UP000051086"/>
    </source>
</evidence>
<protein>
    <submittedName>
        <fullName evidence="2">Uncharacterized protein</fullName>
    </submittedName>
</protein>
<keyword evidence="3" id="KW-1185">Reference proteome</keyword>
<reference evidence="1 3" key="1">
    <citation type="submission" date="2015-09" db="EMBL/GenBank/DDBJ databases">
        <authorList>
            <person name="Rodrigo-Torres L."/>
            <person name="Arahal D.R."/>
        </authorList>
    </citation>
    <scope>NUCLEOTIDE SEQUENCE [LARGE SCALE GENOMIC DNA]</scope>
    <source>
        <strain evidence="1 3">CECT 5118</strain>
    </source>
</reference>
<dbReference type="Proteomes" id="UP000051086">
    <property type="component" value="Unassembled WGS sequence"/>
</dbReference>
<dbReference type="Pfam" id="PF18616">
    <property type="entry name" value="CdiI_3"/>
    <property type="match status" value="1"/>
</dbReference>
<evidence type="ECO:0000313" key="4">
    <source>
        <dbReference type="Proteomes" id="UP000051887"/>
    </source>
</evidence>
<evidence type="ECO:0000313" key="1">
    <source>
        <dbReference type="EMBL" id="CUH68757.1"/>
    </source>
</evidence>
<evidence type="ECO:0000313" key="2">
    <source>
        <dbReference type="EMBL" id="CUH74060.1"/>
    </source>
</evidence>
<dbReference type="CDD" id="cd20691">
    <property type="entry name" value="CdiI_EC536-like"/>
    <property type="match status" value="1"/>
</dbReference>
<dbReference type="EMBL" id="CYSC01000044">
    <property type="protein sequence ID" value="CUH74060.1"/>
    <property type="molecule type" value="Genomic_DNA"/>
</dbReference>
<organism evidence="2 4">
    <name type="scientific">Thalassovita autumnalis</name>
    <dbReference type="NCBI Taxonomy" id="2072972"/>
    <lineage>
        <taxon>Bacteria</taxon>
        <taxon>Pseudomonadati</taxon>
        <taxon>Pseudomonadota</taxon>
        <taxon>Alphaproteobacteria</taxon>
        <taxon>Rhodobacterales</taxon>
        <taxon>Roseobacteraceae</taxon>
        <taxon>Thalassovita</taxon>
    </lineage>
</organism>
<name>A0A0N7LY91_9RHOB</name>